<sequence length="242" mass="28711">MVIFCGKSSYEAIERARRPLLGRTRIHVVEYDEFLVAKHREAFEKQRKLLMKNAFHGKKRIPFRKNYSARLFMIWNEKINFLHRAASENPFNTKLFLFADIALLRKLSAEEMASGRFKKWPNAQKLAEAPHDKMLLFRVDPFKKKWSRCRRQRCLPYFRPYYNKIIAGSMGGTQDAIQRFHTEYYAMLAYFLQTKRWAGQEQQIIDAVCLINSDMCYIVVAPRGRSQGRSSFFHSLDYFMPP</sequence>
<dbReference type="EMBL" id="CDMY01000254">
    <property type="protein sequence ID" value="CEL97140.1"/>
    <property type="molecule type" value="Genomic_DNA"/>
</dbReference>
<evidence type="ECO:0000313" key="1">
    <source>
        <dbReference type="EMBL" id="CEL97140.1"/>
    </source>
</evidence>
<accession>A0A0G4EKV5</accession>
<dbReference type="Pfam" id="PF09612">
    <property type="entry name" value="HtrL_YibB"/>
    <property type="match status" value="1"/>
</dbReference>
<dbReference type="InParanoid" id="A0A0G4EKV5"/>
<dbReference type="OrthoDB" id="411632at2759"/>
<dbReference type="Proteomes" id="UP000041254">
    <property type="component" value="Unassembled WGS sequence"/>
</dbReference>
<proteinExistence type="predicted"/>
<dbReference type="InterPro" id="IPR011735">
    <property type="entry name" value="WlaTC/HtrL_glycosyltransf"/>
</dbReference>
<dbReference type="OMA" id="NTHYASP"/>
<keyword evidence="2" id="KW-1185">Reference proteome</keyword>
<dbReference type="AlphaFoldDB" id="A0A0G4EKV5"/>
<dbReference type="VEuPathDB" id="CryptoDB:Vbra_3984"/>
<organism evidence="1 2">
    <name type="scientific">Vitrella brassicaformis (strain CCMP3155)</name>
    <dbReference type="NCBI Taxonomy" id="1169540"/>
    <lineage>
        <taxon>Eukaryota</taxon>
        <taxon>Sar</taxon>
        <taxon>Alveolata</taxon>
        <taxon>Colpodellida</taxon>
        <taxon>Vitrellaceae</taxon>
        <taxon>Vitrella</taxon>
    </lineage>
</organism>
<evidence type="ECO:0000313" key="2">
    <source>
        <dbReference type="Proteomes" id="UP000041254"/>
    </source>
</evidence>
<reference evidence="1 2" key="1">
    <citation type="submission" date="2014-11" db="EMBL/GenBank/DDBJ databases">
        <authorList>
            <person name="Zhu J."/>
            <person name="Qi W."/>
            <person name="Song R."/>
        </authorList>
    </citation>
    <scope>NUCLEOTIDE SEQUENCE [LARGE SCALE GENOMIC DNA]</scope>
</reference>
<protein>
    <submittedName>
        <fullName evidence="1">Uncharacterized protein</fullName>
    </submittedName>
</protein>
<name>A0A0G4EKV5_VITBC</name>
<gene>
    <name evidence="1" type="ORF">Vbra_3984</name>
</gene>